<name>A0A8J3JAV5_9ACTN</name>
<accession>A0A8J3JAV5</accession>
<dbReference type="InterPro" id="IPR016024">
    <property type="entry name" value="ARM-type_fold"/>
</dbReference>
<dbReference type="Gene3D" id="1.25.10.10">
    <property type="entry name" value="Leucine-rich Repeat Variant"/>
    <property type="match status" value="1"/>
</dbReference>
<evidence type="ECO:0008006" key="3">
    <source>
        <dbReference type="Google" id="ProtNLM"/>
    </source>
</evidence>
<dbReference type="InterPro" id="IPR011989">
    <property type="entry name" value="ARM-like"/>
</dbReference>
<reference evidence="1 2" key="1">
    <citation type="submission" date="2021-01" db="EMBL/GenBank/DDBJ databases">
        <title>Whole genome shotgun sequence of Catellatospora bangladeshensis NBRC 107357.</title>
        <authorList>
            <person name="Komaki H."/>
            <person name="Tamura T."/>
        </authorList>
    </citation>
    <scope>NUCLEOTIDE SEQUENCE [LARGE SCALE GENOMIC DNA]</scope>
    <source>
        <strain evidence="1 2">NBRC 107357</strain>
    </source>
</reference>
<gene>
    <name evidence="1" type="ORF">Cba03nite_21900</name>
</gene>
<dbReference type="Pfam" id="PF13646">
    <property type="entry name" value="HEAT_2"/>
    <property type="match status" value="1"/>
</dbReference>
<evidence type="ECO:0000313" key="2">
    <source>
        <dbReference type="Proteomes" id="UP000601223"/>
    </source>
</evidence>
<dbReference type="EMBL" id="BONF01000011">
    <property type="protein sequence ID" value="GIF80841.1"/>
    <property type="molecule type" value="Genomic_DNA"/>
</dbReference>
<protein>
    <recommendedName>
        <fullName evidence="3">HEAT repeat domain-containing protein</fullName>
    </recommendedName>
</protein>
<organism evidence="1 2">
    <name type="scientific">Catellatospora bangladeshensis</name>
    <dbReference type="NCBI Taxonomy" id="310355"/>
    <lineage>
        <taxon>Bacteria</taxon>
        <taxon>Bacillati</taxon>
        <taxon>Actinomycetota</taxon>
        <taxon>Actinomycetes</taxon>
        <taxon>Micromonosporales</taxon>
        <taxon>Micromonosporaceae</taxon>
        <taxon>Catellatospora</taxon>
    </lineage>
</organism>
<dbReference type="AlphaFoldDB" id="A0A8J3JAV5"/>
<evidence type="ECO:0000313" key="1">
    <source>
        <dbReference type="EMBL" id="GIF80841.1"/>
    </source>
</evidence>
<sequence length="199" mass="21624">MDDGLDAVIAKVLDWEPGADEALIAAGPTGAKRVFDLYYGRARANLVTKATGRELGDGWSAALHIAASVAPEEFLAHLPSRVGTTEIVILGHIDDPRATHILCEQARHPDYLHRVNAVRALAKHTGQASQEAVEQALADEDLVVRSAAIRCVADADPSRGTTLYEAFLAEPRLTPLLRQEARWALSYLREGSPIPLHPW</sequence>
<comment type="caution">
    <text evidence="1">The sequence shown here is derived from an EMBL/GenBank/DDBJ whole genome shotgun (WGS) entry which is preliminary data.</text>
</comment>
<dbReference type="Proteomes" id="UP000601223">
    <property type="component" value="Unassembled WGS sequence"/>
</dbReference>
<keyword evidence="2" id="KW-1185">Reference proteome</keyword>
<dbReference type="RefSeq" id="WP_203744846.1">
    <property type="nucleotide sequence ID" value="NZ_BONF01000011.1"/>
</dbReference>
<dbReference type="SUPFAM" id="SSF48371">
    <property type="entry name" value="ARM repeat"/>
    <property type="match status" value="1"/>
</dbReference>
<proteinExistence type="predicted"/>